<dbReference type="GO" id="GO:0004864">
    <property type="term" value="F:protein phosphatase inhibitor activity"/>
    <property type="evidence" value="ECO:0007669"/>
    <property type="project" value="InterPro"/>
</dbReference>
<dbReference type="Pfam" id="PF00407">
    <property type="entry name" value="Bet_v_1"/>
    <property type="match status" value="1"/>
</dbReference>
<dbReference type="Gramene" id="OE9A103783T1">
    <property type="protein sequence ID" value="OE9A103783C1"/>
    <property type="gene ID" value="OE9A103783"/>
</dbReference>
<organism evidence="3 4">
    <name type="scientific">Olea europaea subsp. europaea</name>
    <dbReference type="NCBI Taxonomy" id="158383"/>
    <lineage>
        <taxon>Eukaryota</taxon>
        <taxon>Viridiplantae</taxon>
        <taxon>Streptophyta</taxon>
        <taxon>Embryophyta</taxon>
        <taxon>Tracheophyta</taxon>
        <taxon>Spermatophyta</taxon>
        <taxon>Magnoliopsida</taxon>
        <taxon>eudicotyledons</taxon>
        <taxon>Gunneridae</taxon>
        <taxon>Pentapetalae</taxon>
        <taxon>asterids</taxon>
        <taxon>lamiids</taxon>
        <taxon>Lamiales</taxon>
        <taxon>Oleaceae</taxon>
        <taxon>Oleeae</taxon>
        <taxon>Olea</taxon>
    </lineage>
</organism>
<dbReference type="Proteomes" id="UP000594638">
    <property type="component" value="Unassembled WGS sequence"/>
</dbReference>
<sequence length="115" mass="12833">MGVIKSPLEFKVNISAARIFQTLIIESYTLLPHMMPTAIKSYDLIHGDGGAGSISLTTFHEGAPFPYLKHRIDVVDTENFMIKYALIEGALLGDKLESIHYLKIRLMEGALSRQL</sequence>
<dbReference type="InterPro" id="IPR000916">
    <property type="entry name" value="Bet_v_I/MLP"/>
</dbReference>
<gene>
    <name evidence="3" type="ORF">OLEA9_A103783</name>
</gene>
<evidence type="ECO:0000313" key="4">
    <source>
        <dbReference type="Proteomes" id="UP000594638"/>
    </source>
</evidence>
<keyword evidence="4" id="KW-1185">Reference proteome</keyword>
<dbReference type="EMBL" id="CACTIH010002406">
    <property type="protein sequence ID" value="CAA2976328.1"/>
    <property type="molecule type" value="Genomic_DNA"/>
</dbReference>
<comment type="similarity">
    <text evidence="1">Belongs to the BetVI family.</text>
</comment>
<reference evidence="3 4" key="1">
    <citation type="submission" date="2019-12" db="EMBL/GenBank/DDBJ databases">
        <authorList>
            <person name="Alioto T."/>
            <person name="Alioto T."/>
            <person name="Gomez Garrido J."/>
        </authorList>
    </citation>
    <scope>NUCLEOTIDE SEQUENCE [LARGE SCALE GENOMIC DNA]</scope>
</reference>
<evidence type="ECO:0000259" key="2">
    <source>
        <dbReference type="Pfam" id="PF00407"/>
    </source>
</evidence>
<dbReference type="FunFam" id="3.30.530.20:FF:000007">
    <property type="entry name" value="Major pollen allergen Bet v 1-A"/>
    <property type="match status" value="1"/>
</dbReference>
<dbReference type="GO" id="GO:0006952">
    <property type="term" value="P:defense response"/>
    <property type="evidence" value="ECO:0007669"/>
    <property type="project" value="InterPro"/>
</dbReference>
<dbReference type="CDD" id="cd07816">
    <property type="entry name" value="Bet_v1-like"/>
    <property type="match status" value="1"/>
</dbReference>
<dbReference type="AlphaFoldDB" id="A0A8S0RAP8"/>
<accession>A0A8S0RAP8</accession>
<dbReference type="GO" id="GO:0005737">
    <property type="term" value="C:cytoplasm"/>
    <property type="evidence" value="ECO:0007669"/>
    <property type="project" value="TreeGrafter"/>
</dbReference>
<dbReference type="PANTHER" id="PTHR31213:SF192">
    <property type="entry name" value="MAJOR ALLERGEN PRU AR 1-LIKE"/>
    <property type="match status" value="1"/>
</dbReference>
<evidence type="ECO:0000313" key="3">
    <source>
        <dbReference type="EMBL" id="CAA2976328.1"/>
    </source>
</evidence>
<dbReference type="InterPro" id="IPR024949">
    <property type="entry name" value="Bet_v_I_allergen"/>
</dbReference>
<comment type="caution">
    <text evidence="3">The sequence shown here is derived from an EMBL/GenBank/DDBJ whole genome shotgun (WGS) entry which is preliminary data.</text>
</comment>
<dbReference type="Gene3D" id="3.30.530.20">
    <property type="match status" value="1"/>
</dbReference>
<dbReference type="GO" id="GO:0038023">
    <property type="term" value="F:signaling receptor activity"/>
    <property type="evidence" value="ECO:0007669"/>
    <property type="project" value="InterPro"/>
</dbReference>
<dbReference type="GO" id="GO:0009738">
    <property type="term" value="P:abscisic acid-activated signaling pathway"/>
    <property type="evidence" value="ECO:0007669"/>
    <property type="project" value="InterPro"/>
</dbReference>
<evidence type="ECO:0000256" key="1">
    <source>
        <dbReference type="ARBA" id="ARBA00009744"/>
    </source>
</evidence>
<dbReference type="InterPro" id="IPR023393">
    <property type="entry name" value="START-like_dom_sf"/>
</dbReference>
<proteinExistence type="inferred from homology"/>
<protein>
    <submittedName>
        <fullName evidence="3">Major allergen Pru ar 1-like</fullName>
    </submittedName>
</protein>
<dbReference type="PRINTS" id="PR00634">
    <property type="entry name" value="BETALLERGEN"/>
</dbReference>
<dbReference type="PANTHER" id="PTHR31213">
    <property type="entry name" value="OS08G0374000 PROTEIN-RELATED"/>
    <property type="match status" value="1"/>
</dbReference>
<dbReference type="OrthoDB" id="1500546at2759"/>
<dbReference type="GO" id="GO:0010427">
    <property type="term" value="F:abscisic acid binding"/>
    <property type="evidence" value="ECO:0007669"/>
    <property type="project" value="InterPro"/>
</dbReference>
<dbReference type="GO" id="GO:0005634">
    <property type="term" value="C:nucleus"/>
    <property type="evidence" value="ECO:0007669"/>
    <property type="project" value="TreeGrafter"/>
</dbReference>
<name>A0A8S0RAP8_OLEEU</name>
<dbReference type="InterPro" id="IPR050279">
    <property type="entry name" value="Plant_def-hormone_signal"/>
</dbReference>
<dbReference type="SUPFAM" id="SSF55961">
    <property type="entry name" value="Bet v1-like"/>
    <property type="match status" value="1"/>
</dbReference>
<feature type="domain" description="Bet v I/Major latex protein" evidence="2">
    <location>
        <begin position="5"/>
        <end position="103"/>
    </location>
</feature>